<keyword evidence="2" id="KW-0812">Transmembrane</keyword>
<feature type="compositionally biased region" description="Polar residues" evidence="1">
    <location>
        <begin position="1"/>
        <end position="17"/>
    </location>
</feature>
<evidence type="ECO:0000313" key="3">
    <source>
        <dbReference type="EMBL" id="SCE79337.1"/>
    </source>
</evidence>
<keyword evidence="2" id="KW-1133">Transmembrane helix</keyword>
<protein>
    <submittedName>
        <fullName evidence="3">Uncharacterized protein</fullName>
    </submittedName>
</protein>
<dbReference type="RefSeq" id="WP_088980557.1">
    <property type="nucleotide sequence ID" value="NZ_LT607413.1"/>
</dbReference>
<dbReference type="AlphaFoldDB" id="A0A1C4V5W3"/>
<feature type="region of interest" description="Disordered" evidence="1">
    <location>
        <begin position="1"/>
        <end position="39"/>
    </location>
</feature>
<sequence>MIESASNYGDNQVSPKSDTMDVDNPQGSSVALSEDPSGAGGDAGKKKALLAGLVGVLIFISGIAVGAIIDFDSLGGGSESGQAKESALEAAKERCASRSPFIVVGDGGQTLTVDGQGEEAPGLSFGTIECVLSALETPDSVIAEMKATRALDGRQSGQWGGLKASWSYHPNSGIDLVLTASE</sequence>
<dbReference type="EMBL" id="LT607413">
    <property type="protein sequence ID" value="SCE79337.1"/>
    <property type="molecule type" value="Genomic_DNA"/>
</dbReference>
<dbReference type="InParanoid" id="A0A1C4V5W3"/>
<evidence type="ECO:0000256" key="2">
    <source>
        <dbReference type="SAM" id="Phobius"/>
    </source>
</evidence>
<evidence type="ECO:0000256" key="1">
    <source>
        <dbReference type="SAM" id="MobiDB-lite"/>
    </source>
</evidence>
<accession>A0A1C4V5W3</accession>
<organism evidence="3 4">
    <name type="scientific">Micromonospora echinospora</name>
    <name type="common">Micromonospora purpurea</name>
    <dbReference type="NCBI Taxonomy" id="1877"/>
    <lineage>
        <taxon>Bacteria</taxon>
        <taxon>Bacillati</taxon>
        <taxon>Actinomycetota</taxon>
        <taxon>Actinomycetes</taxon>
        <taxon>Micromonosporales</taxon>
        <taxon>Micromonosporaceae</taxon>
        <taxon>Micromonospora</taxon>
    </lineage>
</organism>
<gene>
    <name evidence="3" type="ORF">GA0070618_0975</name>
</gene>
<feature type="transmembrane region" description="Helical" evidence="2">
    <location>
        <begin position="48"/>
        <end position="69"/>
    </location>
</feature>
<proteinExistence type="predicted"/>
<dbReference type="OrthoDB" id="3261230at2"/>
<dbReference type="Proteomes" id="UP000198253">
    <property type="component" value="Chromosome I"/>
</dbReference>
<keyword evidence="4" id="KW-1185">Reference proteome</keyword>
<name>A0A1C4V5W3_MICEC</name>
<reference evidence="4" key="1">
    <citation type="submission" date="2016-06" db="EMBL/GenBank/DDBJ databases">
        <authorList>
            <person name="Varghese N."/>
            <person name="Submissions Spin"/>
        </authorList>
    </citation>
    <scope>NUCLEOTIDE SEQUENCE [LARGE SCALE GENOMIC DNA]</scope>
    <source>
        <strain evidence="4">DSM 43816</strain>
    </source>
</reference>
<keyword evidence="2" id="KW-0472">Membrane</keyword>
<evidence type="ECO:0000313" key="4">
    <source>
        <dbReference type="Proteomes" id="UP000198253"/>
    </source>
</evidence>